<evidence type="ECO:0000313" key="2">
    <source>
        <dbReference type="EMBL" id="KAK7575519.1"/>
    </source>
</evidence>
<comment type="caution">
    <text evidence="2">The sequence shown here is derived from an EMBL/GenBank/DDBJ whole genome shotgun (WGS) entry which is preliminary data.</text>
</comment>
<proteinExistence type="predicted"/>
<dbReference type="AlphaFoldDB" id="A0AAN9T9K6"/>
<feature type="region of interest" description="Disordered" evidence="1">
    <location>
        <begin position="1"/>
        <end position="25"/>
    </location>
</feature>
<feature type="compositionally biased region" description="Basic residues" evidence="1">
    <location>
        <begin position="1"/>
        <end position="10"/>
    </location>
</feature>
<organism evidence="2 3">
    <name type="scientific">Parthenolecanium corni</name>
    <dbReference type="NCBI Taxonomy" id="536013"/>
    <lineage>
        <taxon>Eukaryota</taxon>
        <taxon>Metazoa</taxon>
        <taxon>Ecdysozoa</taxon>
        <taxon>Arthropoda</taxon>
        <taxon>Hexapoda</taxon>
        <taxon>Insecta</taxon>
        <taxon>Pterygota</taxon>
        <taxon>Neoptera</taxon>
        <taxon>Paraneoptera</taxon>
        <taxon>Hemiptera</taxon>
        <taxon>Sternorrhyncha</taxon>
        <taxon>Coccoidea</taxon>
        <taxon>Coccidae</taxon>
        <taxon>Parthenolecanium</taxon>
    </lineage>
</organism>
<evidence type="ECO:0000256" key="1">
    <source>
        <dbReference type="SAM" id="MobiDB-lite"/>
    </source>
</evidence>
<gene>
    <name evidence="2" type="ORF">V9T40_011805</name>
</gene>
<keyword evidence="3" id="KW-1185">Reference proteome</keyword>
<reference evidence="2 3" key="1">
    <citation type="submission" date="2024-03" db="EMBL/GenBank/DDBJ databases">
        <title>Adaptation during the transition from Ophiocordyceps entomopathogen to insect associate is accompanied by gene loss and intensified selection.</title>
        <authorList>
            <person name="Ward C.M."/>
            <person name="Onetto C.A."/>
            <person name="Borneman A.R."/>
        </authorList>
    </citation>
    <scope>NUCLEOTIDE SEQUENCE [LARGE SCALE GENOMIC DNA]</scope>
    <source>
        <strain evidence="2">AWRI1</strain>
        <tissue evidence="2">Single Adult Female</tissue>
    </source>
</reference>
<sequence length="99" mass="11598">MYYSRKQQKKTKQEDSPTFELPRSSNIDNKLVREKEIKEKISSLAEILQTCHSNVFHIIKDTIVLKCENASQTVADERFEKLRIYSVTDDRGCKTEMRG</sequence>
<accession>A0AAN9T9K6</accession>
<dbReference type="Proteomes" id="UP001367676">
    <property type="component" value="Unassembled WGS sequence"/>
</dbReference>
<evidence type="ECO:0000313" key="3">
    <source>
        <dbReference type="Proteomes" id="UP001367676"/>
    </source>
</evidence>
<dbReference type="EMBL" id="JBBCAQ010000036">
    <property type="protein sequence ID" value="KAK7575519.1"/>
    <property type="molecule type" value="Genomic_DNA"/>
</dbReference>
<protein>
    <submittedName>
        <fullName evidence="2">Uncharacterized protein</fullName>
    </submittedName>
</protein>
<name>A0AAN9T9K6_9HEMI</name>